<protein>
    <submittedName>
        <fullName evidence="1">Uncharacterized protein</fullName>
    </submittedName>
</protein>
<dbReference type="EMBL" id="VSRR010000173">
    <property type="protein sequence ID" value="MPC11623.1"/>
    <property type="molecule type" value="Genomic_DNA"/>
</dbReference>
<evidence type="ECO:0000313" key="1">
    <source>
        <dbReference type="EMBL" id="MPC11623.1"/>
    </source>
</evidence>
<comment type="caution">
    <text evidence="1">The sequence shown here is derived from an EMBL/GenBank/DDBJ whole genome shotgun (WGS) entry which is preliminary data.</text>
</comment>
<organism evidence="1 2">
    <name type="scientific">Portunus trituberculatus</name>
    <name type="common">Swimming crab</name>
    <name type="synonym">Neptunus trituberculatus</name>
    <dbReference type="NCBI Taxonomy" id="210409"/>
    <lineage>
        <taxon>Eukaryota</taxon>
        <taxon>Metazoa</taxon>
        <taxon>Ecdysozoa</taxon>
        <taxon>Arthropoda</taxon>
        <taxon>Crustacea</taxon>
        <taxon>Multicrustacea</taxon>
        <taxon>Malacostraca</taxon>
        <taxon>Eumalacostraca</taxon>
        <taxon>Eucarida</taxon>
        <taxon>Decapoda</taxon>
        <taxon>Pleocyemata</taxon>
        <taxon>Brachyura</taxon>
        <taxon>Eubrachyura</taxon>
        <taxon>Portunoidea</taxon>
        <taxon>Portunidae</taxon>
        <taxon>Portuninae</taxon>
        <taxon>Portunus</taxon>
    </lineage>
</organism>
<dbReference type="Proteomes" id="UP000324222">
    <property type="component" value="Unassembled WGS sequence"/>
</dbReference>
<evidence type="ECO:0000313" key="2">
    <source>
        <dbReference type="Proteomes" id="UP000324222"/>
    </source>
</evidence>
<name>A0A5B7CW08_PORTR</name>
<keyword evidence="2" id="KW-1185">Reference proteome</keyword>
<reference evidence="1 2" key="1">
    <citation type="submission" date="2019-05" db="EMBL/GenBank/DDBJ databases">
        <title>Another draft genome of Portunus trituberculatus and its Hox gene families provides insights of decapod evolution.</title>
        <authorList>
            <person name="Jeong J.-H."/>
            <person name="Song I."/>
            <person name="Kim S."/>
            <person name="Choi T."/>
            <person name="Kim D."/>
            <person name="Ryu S."/>
            <person name="Kim W."/>
        </authorList>
    </citation>
    <scope>NUCLEOTIDE SEQUENCE [LARGE SCALE GENOMIC DNA]</scope>
    <source>
        <tissue evidence="1">Muscle</tissue>
    </source>
</reference>
<accession>A0A5B7CW08</accession>
<dbReference type="AlphaFoldDB" id="A0A5B7CW08"/>
<sequence length="258" mass="27868">MLTRSPVTSFGAGAAVFSKQSPDSMLFSDIQLKVKARSISLFPEQSVARTSRILSELPQTQKTLPHLCSTERSTTDVHCLHCCGCKGNSKLCFSWSCKSGNSAGNFVISQNFSIKLNYNALLSSFFYCNGPSCNSLNAYLPKLPTFVSGPVKLRLPVPVYPNSAIPAVSITLTCFGHIDVVKAKLIQVGQRAVLKVMCWSNLGGSGTHLLLEREKTLPEGQACFSPPSVWLFSESGTQVPLGIEKVVPCGQDNSGFLK</sequence>
<proteinExistence type="predicted"/>
<gene>
    <name evidence="1" type="ORF">E2C01_004294</name>
</gene>